<organism evidence="1 2">
    <name type="scientific">Mesorhizobium australicum</name>
    <dbReference type="NCBI Taxonomy" id="536018"/>
    <lineage>
        <taxon>Bacteria</taxon>
        <taxon>Pseudomonadati</taxon>
        <taxon>Pseudomonadota</taxon>
        <taxon>Alphaproteobacteria</taxon>
        <taxon>Hyphomicrobiales</taxon>
        <taxon>Phyllobacteriaceae</taxon>
        <taxon>Mesorhizobium</taxon>
    </lineage>
</organism>
<name>A0ACC6T9H7_9HYPH</name>
<keyword evidence="2" id="KW-1185">Reference proteome</keyword>
<reference evidence="1 2" key="1">
    <citation type="journal article" date="2024" name="Proc. Natl. Acad. Sci. U.S.A.">
        <title>The evolutionary genomics of adaptation to stress in wild rhizobium bacteria.</title>
        <authorList>
            <person name="Kehlet-Delgado H."/>
            <person name="Montoya A.P."/>
            <person name="Jensen K.T."/>
            <person name="Wendlandt C.E."/>
            <person name="Dexheimer C."/>
            <person name="Roberts M."/>
            <person name="Torres Martinez L."/>
            <person name="Friesen M.L."/>
            <person name="Griffitts J.S."/>
            <person name="Porter S.S."/>
        </authorList>
    </citation>
    <scope>NUCLEOTIDE SEQUENCE [LARGE SCALE GENOMIC DNA]</scope>
    <source>
        <strain evidence="1 2">M0468</strain>
    </source>
</reference>
<protein>
    <submittedName>
        <fullName evidence="1">Uncharacterized protein</fullName>
    </submittedName>
</protein>
<proteinExistence type="predicted"/>
<evidence type="ECO:0000313" key="1">
    <source>
        <dbReference type="EMBL" id="MER9288561.1"/>
    </source>
</evidence>
<accession>A0ACC6T9H7</accession>
<evidence type="ECO:0000313" key="2">
    <source>
        <dbReference type="Proteomes" id="UP001480082"/>
    </source>
</evidence>
<gene>
    <name evidence="1" type="ORF">NKI81_32650</name>
</gene>
<sequence length="81" mass="8608">MAPVVPPDPQSAADYDDRTTAAVNSVLLEIGQILGSFKGAAIALSGQRGAVADDERTGEVWREWGDDCRALLSSHFVNHLA</sequence>
<dbReference type="Proteomes" id="UP001480082">
    <property type="component" value="Unassembled WGS sequence"/>
</dbReference>
<dbReference type="EMBL" id="JAMYRI010000044">
    <property type="protein sequence ID" value="MER9288561.1"/>
    <property type="molecule type" value="Genomic_DNA"/>
</dbReference>
<comment type="caution">
    <text evidence="1">The sequence shown here is derived from an EMBL/GenBank/DDBJ whole genome shotgun (WGS) entry which is preliminary data.</text>
</comment>